<evidence type="ECO:0000313" key="3">
    <source>
        <dbReference type="Proteomes" id="UP000569914"/>
    </source>
</evidence>
<name>A0A7Y9LBJ3_9ACTN</name>
<keyword evidence="3" id="KW-1185">Reference proteome</keyword>
<dbReference type="Proteomes" id="UP000569914">
    <property type="component" value="Unassembled WGS sequence"/>
</dbReference>
<dbReference type="EMBL" id="JACCBU010000001">
    <property type="protein sequence ID" value="NYE70710.1"/>
    <property type="molecule type" value="Genomic_DNA"/>
</dbReference>
<dbReference type="InterPro" id="IPR002575">
    <property type="entry name" value="Aminoglycoside_PTrfase"/>
</dbReference>
<comment type="caution">
    <text evidence="2">The sequence shown here is derived from an EMBL/GenBank/DDBJ whole genome shotgun (WGS) entry which is preliminary data.</text>
</comment>
<gene>
    <name evidence="2" type="ORF">BKA15_002039</name>
</gene>
<protein>
    <submittedName>
        <fullName evidence="2">Aminoglycoside phosphotransferase (APT) family kinase protein</fullName>
    </submittedName>
</protein>
<evidence type="ECO:0000259" key="1">
    <source>
        <dbReference type="Pfam" id="PF01636"/>
    </source>
</evidence>
<proteinExistence type="predicted"/>
<evidence type="ECO:0000313" key="2">
    <source>
        <dbReference type="EMBL" id="NYE70710.1"/>
    </source>
</evidence>
<keyword evidence="2" id="KW-0808">Transferase</keyword>
<feature type="domain" description="Aminoglycoside phosphotransferase" evidence="1">
    <location>
        <begin position="43"/>
        <end position="229"/>
    </location>
</feature>
<keyword evidence="2" id="KW-0418">Kinase</keyword>
<reference evidence="2 3" key="1">
    <citation type="submission" date="2020-07" db="EMBL/GenBank/DDBJ databases">
        <title>Sequencing the genomes of 1000 actinobacteria strains.</title>
        <authorList>
            <person name="Klenk H.-P."/>
        </authorList>
    </citation>
    <scope>NUCLEOTIDE SEQUENCE [LARGE SCALE GENOMIC DNA]</scope>
    <source>
        <strain evidence="2 3">DSM 22083</strain>
    </source>
</reference>
<dbReference type="Gene3D" id="3.90.1200.10">
    <property type="match status" value="1"/>
</dbReference>
<organism evidence="2 3">
    <name type="scientific">Microlunatus parietis</name>
    <dbReference type="NCBI Taxonomy" id="682979"/>
    <lineage>
        <taxon>Bacteria</taxon>
        <taxon>Bacillati</taxon>
        <taxon>Actinomycetota</taxon>
        <taxon>Actinomycetes</taxon>
        <taxon>Propionibacteriales</taxon>
        <taxon>Propionibacteriaceae</taxon>
        <taxon>Microlunatus</taxon>
    </lineage>
</organism>
<dbReference type="GO" id="GO:0016301">
    <property type="term" value="F:kinase activity"/>
    <property type="evidence" value="ECO:0007669"/>
    <property type="project" value="UniProtKB-KW"/>
</dbReference>
<accession>A0A7Y9LBJ3</accession>
<dbReference type="AlphaFoldDB" id="A0A7Y9LBJ3"/>
<sequence>MSTDHPIEFRLSENPWAPTAVVEEINLRTASGLVLTGLADQVGGVSSAAFVAWPDGRQSALTRPRASLSSVELTATVLNEVRKQGLPVPAYQLVLDLHDGYVAVVQERLPGRHVEHLDQTTVAAFVAANDRFAGLLRRHPEVPPPPDFPTHGPGYGVFEDTIGGYGTRGRRLLARLLEVDSGRPLRMHGDDLVHTDYSPGNVLFDDSGQVSGIVDWNFGVARGDRHYALVGLPWGSIGRSTIKPAEQRAIDAVLGRLESVTLRSYQAHHAVHRVHRSITEGFARQRIEADLGFAEEIMS</sequence>
<dbReference type="Pfam" id="PF01636">
    <property type="entry name" value="APH"/>
    <property type="match status" value="1"/>
</dbReference>
<dbReference type="SUPFAM" id="SSF56112">
    <property type="entry name" value="Protein kinase-like (PK-like)"/>
    <property type="match status" value="1"/>
</dbReference>
<dbReference type="RefSeq" id="WP_179750370.1">
    <property type="nucleotide sequence ID" value="NZ_JACCBU010000001.1"/>
</dbReference>
<dbReference type="InterPro" id="IPR011009">
    <property type="entry name" value="Kinase-like_dom_sf"/>
</dbReference>